<feature type="domain" description="Response regulatory" evidence="8">
    <location>
        <begin position="8"/>
        <end position="122"/>
    </location>
</feature>
<dbReference type="InterPro" id="IPR036388">
    <property type="entry name" value="WH-like_DNA-bd_sf"/>
</dbReference>
<dbReference type="STRING" id="228410.NE0729"/>
<evidence type="ECO:0000256" key="2">
    <source>
        <dbReference type="ARBA" id="ARBA00023012"/>
    </source>
</evidence>
<name>Q820P7_NITEU</name>
<sequence>MNPSFQARILILEDNASLVANLFAYLEPRGYLLDAAQDGLAGLTLAQQGNYHALIIDWGLPTKEGVDVIRALRARDCHIPILMLTARDDLDDKISGFRAGADDYLIKPFAFAELEVRIEALLARSRGRRRKLTVGDLSFDLDTQHIWRGSRQIQLSASERRLLEVLMRASPSVVSRPELEETLWGDEPPEGNVLRSHMYELRRAVDGEQEEKLLHTLRCVGYRLAVQEQN</sequence>
<reference evidence="10 11" key="1">
    <citation type="journal article" date="2003" name="J. Bacteriol.">
        <title>Complete genome sequence of the ammonia-oxidizing bacterium and obligate chemolithoautotroph Nitrosomonas europaea.</title>
        <authorList>
            <person name="Chain P."/>
            <person name="Lamerdin J."/>
            <person name="Larimer F."/>
            <person name="Regala W."/>
            <person name="Land M."/>
            <person name="Hauser L."/>
            <person name="Hooper A."/>
            <person name="Klotz M."/>
            <person name="Norton J."/>
            <person name="Sayavedra-Soto L."/>
            <person name="Arciero D."/>
            <person name="Hommes N."/>
            <person name="Whittaker M."/>
            <person name="Arp D."/>
        </authorList>
    </citation>
    <scope>NUCLEOTIDE SEQUENCE [LARGE SCALE GENOMIC DNA]</scope>
    <source>
        <strain evidence="11">ATCC 19718 / CIP 103999 / KCTC 2705 / NBRC 14298</strain>
    </source>
</reference>
<accession>Q820P7</accession>
<evidence type="ECO:0000256" key="4">
    <source>
        <dbReference type="ARBA" id="ARBA00023125"/>
    </source>
</evidence>
<dbReference type="EMBL" id="AL954747">
    <property type="protein sequence ID" value="CAD84640.1"/>
    <property type="molecule type" value="Genomic_DNA"/>
</dbReference>
<dbReference type="Pfam" id="PF00486">
    <property type="entry name" value="Trans_reg_C"/>
    <property type="match status" value="1"/>
</dbReference>
<keyword evidence="4 7" id="KW-0238">DNA-binding</keyword>
<dbReference type="GO" id="GO:0000156">
    <property type="term" value="F:phosphorelay response regulator activity"/>
    <property type="evidence" value="ECO:0007669"/>
    <property type="project" value="TreeGrafter"/>
</dbReference>
<evidence type="ECO:0000256" key="6">
    <source>
        <dbReference type="PROSITE-ProRule" id="PRU00169"/>
    </source>
</evidence>
<evidence type="ECO:0000259" key="8">
    <source>
        <dbReference type="PROSITE" id="PS50110"/>
    </source>
</evidence>
<feature type="DNA-binding region" description="OmpR/PhoB-type" evidence="7">
    <location>
        <begin position="129"/>
        <end position="226"/>
    </location>
</feature>
<dbReference type="PhylomeDB" id="Q820P7"/>
<dbReference type="InterPro" id="IPR001789">
    <property type="entry name" value="Sig_transdc_resp-reg_receiver"/>
</dbReference>
<dbReference type="Gene3D" id="6.10.250.690">
    <property type="match status" value="1"/>
</dbReference>
<dbReference type="GO" id="GO:0006355">
    <property type="term" value="P:regulation of DNA-templated transcription"/>
    <property type="evidence" value="ECO:0007669"/>
    <property type="project" value="InterPro"/>
</dbReference>
<dbReference type="Pfam" id="PF00072">
    <property type="entry name" value="Response_reg"/>
    <property type="match status" value="1"/>
</dbReference>
<dbReference type="SUPFAM" id="SSF46894">
    <property type="entry name" value="C-terminal effector domain of the bipartite response regulators"/>
    <property type="match status" value="1"/>
</dbReference>
<gene>
    <name evidence="10" type="ordered locus">NE0729</name>
</gene>
<dbReference type="PROSITE" id="PS51755">
    <property type="entry name" value="OMPR_PHOB"/>
    <property type="match status" value="1"/>
</dbReference>
<evidence type="ECO:0000256" key="3">
    <source>
        <dbReference type="ARBA" id="ARBA00023015"/>
    </source>
</evidence>
<evidence type="ECO:0000313" key="11">
    <source>
        <dbReference type="Proteomes" id="UP000001416"/>
    </source>
</evidence>
<dbReference type="GO" id="GO:0005829">
    <property type="term" value="C:cytosol"/>
    <property type="evidence" value="ECO:0007669"/>
    <property type="project" value="TreeGrafter"/>
</dbReference>
<dbReference type="InterPro" id="IPR001867">
    <property type="entry name" value="OmpR/PhoB-type_DNA-bd"/>
</dbReference>
<dbReference type="HOGENOM" id="CLU_000445_30_1_4"/>
<evidence type="ECO:0000256" key="7">
    <source>
        <dbReference type="PROSITE-ProRule" id="PRU01091"/>
    </source>
</evidence>
<dbReference type="Gene3D" id="3.40.50.2300">
    <property type="match status" value="1"/>
</dbReference>
<feature type="domain" description="OmpR/PhoB-type" evidence="9">
    <location>
        <begin position="129"/>
        <end position="226"/>
    </location>
</feature>
<dbReference type="SMART" id="SM00448">
    <property type="entry name" value="REC"/>
    <property type="match status" value="1"/>
</dbReference>
<dbReference type="SMART" id="SM00862">
    <property type="entry name" value="Trans_reg_C"/>
    <property type="match status" value="1"/>
</dbReference>
<keyword evidence="11" id="KW-1185">Reference proteome</keyword>
<dbReference type="Proteomes" id="UP000001416">
    <property type="component" value="Chromosome"/>
</dbReference>
<evidence type="ECO:0000313" key="10">
    <source>
        <dbReference type="EMBL" id="CAD84640.1"/>
    </source>
</evidence>
<dbReference type="SUPFAM" id="SSF52172">
    <property type="entry name" value="CheY-like"/>
    <property type="match status" value="1"/>
</dbReference>
<proteinExistence type="predicted"/>
<dbReference type="PROSITE" id="PS50110">
    <property type="entry name" value="RESPONSE_REGULATORY"/>
    <property type="match status" value="1"/>
</dbReference>
<dbReference type="Gene3D" id="1.10.10.10">
    <property type="entry name" value="Winged helix-like DNA-binding domain superfamily/Winged helix DNA-binding domain"/>
    <property type="match status" value="1"/>
</dbReference>
<dbReference type="RefSeq" id="WP_011111347.1">
    <property type="nucleotide sequence ID" value="NC_004757.1"/>
</dbReference>
<dbReference type="GO" id="GO:0032993">
    <property type="term" value="C:protein-DNA complex"/>
    <property type="evidence" value="ECO:0007669"/>
    <property type="project" value="TreeGrafter"/>
</dbReference>
<evidence type="ECO:0000256" key="5">
    <source>
        <dbReference type="ARBA" id="ARBA00023163"/>
    </source>
</evidence>
<dbReference type="GeneID" id="87103922"/>
<feature type="modified residue" description="4-aspartylphosphate" evidence="6">
    <location>
        <position position="57"/>
    </location>
</feature>
<dbReference type="PANTHER" id="PTHR48111:SF22">
    <property type="entry name" value="REGULATOR OF RPOS"/>
    <property type="match status" value="1"/>
</dbReference>
<dbReference type="InterPro" id="IPR011006">
    <property type="entry name" value="CheY-like_superfamily"/>
</dbReference>
<keyword evidence="5" id="KW-0804">Transcription</keyword>
<dbReference type="KEGG" id="neu:NE0729"/>
<dbReference type="InterPro" id="IPR039420">
    <property type="entry name" value="WalR-like"/>
</dbReference>
<dbReference type="AlphaFoldDB" id="Q820P7"/>
<dbReference type="eggNOG" id="COG0745">
    <property type="taxonomic scope" value="Bacteria"/>
</dbReference>
<keyword evidence="2" id="KW-0902">Two-component regulatory system</keyword>
<dbReference type="OrthoDB" id="9802426at2"/>
<evidence type="ECO:0000256" key="1">
    <source>
        <dbReference type="ARBA" id="ARBA00022553"/>
    </source>
</evidence>
<dbReference type="CDD" id="cd00383">
    <property type="entry name" value="trans_reg_C"/>
    <property type="match status" value="1"/>
</dbReference>
<dbReference type="InterPro" id="IPR016032">
    <property type="entry name" value="Sig_transdc_resp-reg_C-effctor"/>
</dbReference>
<organism evidence="10 11">
    <name type="scientific">Nitrosomonas europaea (strain ATCC 19718 / CIP 103999 / KCTC 2705 / NBRC 14298)</name>
    <dbReference type="NCBI Taxonomy" id="228410"/>
    <lineage>
        <taxon>Bacteria</taxon>
        <taxon>Pseudomonadati</taxon>
        <taxon>Pseudomonadota</taxon>
        <taxon>Betaproteobacteria</taxon>
        <taxon>Nitrosomonadales</taxon>
        <taxon>Nitrosomonadaceae</taxon>
        <taxon>Nitrosomonas</taxon>
    </lineage>
</organism>
<dbReference type="GO" id="GO:0000976">
    <property type="term" value="F:transcription cis-regulatory region binding"/>
    <property type="evidence" value="ECO:0007669"/>
    <property type="project" value="TreeGrafter"/>
</dbReference>
<keyword evidence="1 6" id="KW-0597">Phosphoprotein</keyword>
<evidence type="ECO:0000259" key="9">
    <source>
        <dbReference type="PROSITE" id="PS51755"/>
    </source>
</evidence>
<protein>
    <submittedName>
        <fullName evidence="10">Possible Response regulators consisting of a CheY-like receiver domain and a HTH DNA-binding domain</fullName>
    </submittedName>
</protein>
<keyword evidence="3" id="KW-0805">Transcription regulation</keyword>
<dbReference type="PANTHER" id="PTHR48111">
    <property type="entry name" value="REGULATOR OF RPOS"/>
    <property type="match status" value="1"/>
</dbReference>